<dbReference type="InterPro" id="IPR038765">
    <property type="entry name" value="Papain-like_cys_pep_sf"/>
</dbReference>
<dbReference type="GO" id="GO:0006508">
    <property type="term" value="P:proteolysis"/>
    <property type="evidence" value="ECO:0007669"/>
    <property type="project" value="UniProtKB-KW"/>
</dbReference>
<accession>A0A317C3K0</accession>
<dbReference type="RefSeq" id="WP_109826742.1">
    <property type="nucleotide sequence ID" value="NZ_QGKL01000043.1"/>
</dbReference>
<dbReference type="Gene3D" id="3.10.620.30">
    <property type="match status" value="1"/>
</dbReference>
<dbReference type="GO" id="GO:0008233">
    <property type="term" value="F:peptidase activity"/>
    <property type="evidence" value="ECO:0007669"/>
    <property type="project" value="UniProtKB-KW"/>
</dbReference>
<feature type="domain" description="Transglutaminase-like" evidence="1">
    <location>
        <begin position="174"/>
        <end position="239"/>
    </location>
</feature>
<dbReference type="PANTHER" id="PTHR33490">
    <property type="entry name" value="BLR5614 PROTEIN-RELATED"/>
    <property type="match status" value="1"/>
</dbReference>
<dbReference type="InterPro" id="IPR002931">
    <property type="entry name" value="Transglutaminase-like"/>
</dbReference>
<dbReference type="PANTHER" id="PTHR33490:SF1">
    <property type="entry name" value="SLL1233 PROTEIN"/>
    <property type="match status" value="1"/>
</dbReference>
<gene>
    <name evidence="2" type="ORF">DKT75_20940</name>
</gene>
<name>A0A317C3K0_9GAMM</name>
<dbReference type="Pfam" id="PF01841">
    <property type="entry name" value="Transglut_core"/>
    <property type="match status" value="1"/>
</dbReference>
<dbReference type="SMART" id="SM00460">
    <property type="entry name" value="TGc"/>
    <property type="match status" value="1"/>
</dbReference>
<evidence type="ECO:0000259" key="1">
    <source>
        <dbReference type="SMART" id="SM00460"/>
    </source>
</evidence>
<comment type="caution">
    <text evidence="2">The sequence shown here is derived from an EMBL/GenBank/DDBJ whole genome shotgun (WGS) entry which is preliminary data.</text>
</comment>
<evidence type="ECO:0000313" key="2">
    <source>
        <dbReference type="EMBL" id="PWQ93158.1"/>
    </source>
</evidence>
<evidence type="ECO:0000313" key="3">
    <source>
        <dbReference type="Proteomes" id="UP000245506"/>
    </source>
</evidence>
<dbReference type="SUPFAM" id="SSF54001">
    <property type="entry name" value="Cysteine proteinases"/>
    <property type="match status" value="1"/>
</dbReference>
<sequence length="289" mass="32762">MRRLRIRHTTSYQYPNEVMFLPHKLLFRPREGHYVRIKNSLLTIEPKNQVRWHRDISDNSVAVVTFEKPSDKLYISSEVIIENRDDAPLDFLIEKHAVHFPFEHAAVELNDLIPYQASTFPDDSKAIEDWIHQFWKVGQKIETYVLLDNINKAIKNQIVYKVREEAGVQSPLVTLTKKTGSCRDMATLFIETCRALGMGARFISGYQYVKGLPIESGSTHAWSEIYLPGAGWKGFDSTSGKVVDSSYIPIAVSSNPETVPPISGAFSGFIDEPPVMTVVVDIVEITESF</sequence>
<protein>
    <submittedName>
        <fullName evidence="2">Cysteine protease</fullName>
    </submittedName>
</protein>
<dbReference type="Proteomes" id="UP000245506">
    <property type="component" value="Unassembled WGS sequence"/>
</dbReference>
<dbReference type="Pfam" id="PF08379">
    <property type="entry name" value="Bact_transglu_N"/>
    <property type="match status" value="1"/>
</dbReference>
<dbReference type="EMBL" id="QGKL01000043">
    <property type="protein sequence ID" value="PWQ93158.1"/>
    <property type="molecule type" value="Genomic_DNA"/>
</dbReference>
<dbReference type="AlphaFoldDB" id="A0A317C3K0"/>
<reference evidence="2 3" key="1">
    <citation type="submission" date="2018-05" db="EMBL/GenBank/DDBJ databases">
        <title>Leucothrix arctica sp. nov., isolated from Arctic seawater.</title>
        <authorList>
            <person name="Choi A."/>
            <person name="Baek K."/>
        </authorList>
    </citation>
    <scope>NUCLEOTIDE SEQUENCE [LARGE SCALE GENOMIC DNA]</scope>
    <source>
        <strain evidence="2 3">IMCC9719</strain>
    </source>
</reference>
<keyword evidence="2" id="KW-0645">Protease</keyword>
<dbReference type="InterPro" id="IPR013589">
    <property type="entry name" value="Bac_transglu_N"/>
</dbReference>
<proteinExistence type="predicted"/>
<keyword evidence="3" id="KW-1185">Reference proteome</keyword>
<organism evidence="2 3">
    <name type="scientific">Leucothrix arctica</name>
    <dbReference type="NCBI Taxonomy" id="1481894"/>
    <lineage>
        <taxon>Bacteria</taxon>
        <taxon>Pseudomonadati</taxon>
        <taxon>Pseudomonadota</taxon>
        <taxon>Gammaproteobacteria</taxon>
        <taxon>Thiotrichales</taxon>
        <taxon>Thiotrichaceae</taxon>
        <taxon>Leucothrix</taxon>
    </lineage>
</organism>
<dbReference type="OrthoDB" id="9804872at2"/>
<keyword evidence="2" id="KW-0378">Hydrolase</keyword>